<reference evidence="3" key="1">
    <citation type="submission" date="2017-11" db="EMBL/GenBank/DDBJ databases">
        <authorList>
            <person name="Zhu W."/>
        </authorList>
    </citation>
    <scope>NUCLEOTIDE SEQUENCE [LARGE SCALE GENOMIC DNA]</scope>
    <source>
        <strain evidence="3">CAU 1183</strain>
    </source>
</reference>
<proteinExistence type="predicted"/>
<gene>
    <name evidence="2" type="ORF">CWR48_18240</name>
</gene>
<comment type="caution">
    <text evidence="2">The sequence shown here is derived from an EMBL/GenBank/DDBJ whole genome shotgun (WGS) entry which is preliminary data.</text>
</comment>
<keyword evidence="3" id="KW-1185">Reference proteome</keyword>
<evidence type="ECO:0000256" key="1">
    <source>
        <dbReference type="SAM" id="Phobius"/>
    </source>
</evidence>
<protein>
    <submittedName>
        <fullName evidence="2">Uncharacterized protein</fullName>
    </submittedName>
</protein>
<accession>A0A3D8PJ61</accession>
<evidence type="ECO:0000313" key="2">
    <source>
        <dbReference type="EMBL" id="RDW16126.1"/>
    </source>
</evidence>
<dbReference type="AlphaFoldDB" id="A0A3D8PJ61"/>
<dbReference type="EMBL" id="PIOC01000028">
    <property type="protein sequence ID" value="RDW16126.1"/>
    <property type="molecule type" value="Genomic_DNA"/>
</dbReference>
<organism evidence="2 3">
    <name type="scientific">Oceanobacillus arenosus</name>
    <dbReference type="NCBI Taxonomy" id="1229153"/>
    <lineage>
        <taxon>Bacteria</taxon>
        <taxon>Bacillati</taxon>
        <taxon>Bacillota</taxon>
        <taxon>Bacilli</taxon>
        <taxon>Bacillales</taxon>
        <taxon>Bacillaceae</taxon>
        <taxon>Oceanobacillus</taxon>
    </lineage>
</organism>
<keyword evidence="1" id="KW-0472">Membrane</keyword>
<dbReference type="Proteomes" id="UP000257143">
    <property type="component" value="Unassembled WGS sequence"/>
</dbReference>
<feature type="transmembrane region" description="Helical" evidence="1">
    <location>
        <begin position="56"/>
        <end position="74"/>
    </location>
</feature>
<dbReference type="RefSeq" id="WP_115774756.1">
    <property type="nucleotide sequence ID" value="NZ_PIOC01000028.1"/>
</dbReference>
<evidence type="ECO:0000313" key="3">
    <source>
        <dbReference type="Proteomes" id="UP000257143"/>
    </source>
</evidence>
<keyword evidence="1" id="KW-1133">Transmembrane helix</keyword>
<sequence>MSLTSWLKGRTKGVEEFAEIIKSAAPSKDKFRTLSGKKPSEYEMLVPYRLTKHHNAGFVGTAFDYLASFVLLVYQKMKKLHTIW</sequence>
<name>A0A3D8PJ61_9BACI</name>
<keyword evidence="1" id="KW-0812">Transmembrane</keyword>